<evidence type="ECO:0000313" key="2">
    <source>
        <dbReference type="EMBL" id="SBT63280.1"/>
    </source>
</evidence>
<proteinExistence type="predicted"/>
<evidence type="ECO:0000313" key="3">
    <source>
        <dbReference type="Proteomes" id="UP000199558"/>
    </source>
</evidence>
<dbReference type="STRING" id="946078.GA0070622_0226"/>
<dbReference type="Gene3D" id="3.40.710.10">
    <property type="entry name" value="DD-peptidase/beta-lactamase superfamily"/>
    <property type="match status" value="1"/>
</dbReference>
<reference evidence="3" key="1">
    <citation type="submission" date="2016-06" db="EMBL/GenBank/DDBJ databases">
        <authorList>
            <person name="Varghese N."/>
            <person name="Submissions Spin"/>
        </authorList>
    </citation>
    <scope>NUCLEOTIDE SEQUENCE [LARGE SCALE GENOMIC DNA]</scope>
    <source>
        <strain evidence="3">DSM 45794</strain>
    </source>
</reference>
<dbReference type="EMBL" id="FLRH01000003">
    <property type="protein sequence ID" value="SBT63280.1"/>
    <property type="molecule type" value="Genomic_DNA"/>
</dbReference>
<accession>A0A1A9B1C3</accession>
<dbReference type="PANTHER" id="PTHR43319:SF3">
    <property type="entry name" value="BETA-LACTAMASE-RELATED DOMAIN-CONTAINING PROTEIN"/>
    <property type="match status" value="1"/>
</dbReference>
<organism evidence="2 3">
    <name type="scientific">Micromonospora sediminicola</name>
    <dbReference type="NCBI Taxonomy" id="946078"/>
    <lineage>
        <taxon>Bacteria</taxon>
        <taxon>Bacillati</taxon>
        <taxon>Actinomycetota</taxon>
        <taxon>Actinomycetes</taxon>
        <taxon>Micromonosporales</taxon>
        <taxon>Micromonosporaceae</taxon>
        <taxon>Micromonospora</taxon>
    </lineage>
</organism>
<dbReference type="InterPro" id="IPR001466">
    <property type="entry name" value="Beta-lactam-related"/>
</dbReference>
<evidence type="ECO:0000259" key="1">
    <source>
        <dbReference type="Pfam" id="PF00144"/>
    </source>
</evidence>
<sequence length="378" mass="40308">MPVTNPTSYSRRMHTRFAPVRDCFHDLFAAGRETGAALTVWHDGVPVIELVGGTSAAVPPGVVVPAAGADRPWRPDTLVDVYSVGKPVVALCLLLLVDRGRVDLDAPVAAYWPGFRAPATVRQVLAHTAGLPAFPLPRPAAAITDWDLLCADLAAAEPEWTPGAVAGEHAWTYGHLVGEVVRRVDGRSVGRFLAEEIAGPWRLDLAFGLGPADRRRCADLSYGDPGWPDLVRGEPGSLRARALDNPPGGRDVAVVNGDRWRAAEIPAVNLHATASALARLYAGLLAGGTLDGVRLFGPDLVAEATRVQYAGPDLVLDRTAHWTLGMQWEPDGSWGMGGIGGSSAWADPDRGYTFAYVTARLADHDRVDELVEALHPCL</sequence>
<dbReference type="InterPro" id="IPR052907">
    <property type="entry name" value="Beta-lactamase/esterase"/>
</dbReference>
<dbReference type="InterPro" id="IPR012338">
    <property type="entry name" value="Beta-lactam/transpept-like"/>
</dbReference>
<gene>
    <name evidence="2" type="ORF">GA0070622_0226</name>
</gene>
<feature type="domain" description="Beta-lactamase-related" evidence="1">
    <location>
        <begin position="21"/>
        <end position="366"/>
    </location>
</feature>
<name>A0A1A9B1C3_9ACTN</name>
<dbReference type="PANTHER" id="PTHR43319">
    <property type="entry name" value="BETA-LACTAMASE-RELATED"/>
    <property type="match status" value="1"/>
</dbReference>
<dbReference type="SUPFAM" id="SSF56601">
    <property type="entry name" value="beta-lactamase/transpeptidase-like"/>
    <property type="match status" value="1"/>
</dbReference>
<dbReference type="AlphaFoldDB" id="A0A1A9B1C3"/>
<keyword evidence="3" id="KW-1185">Reference proteome</keyword>
<protein>
    <submittedName>
        <fullName evidence="2">CubicO group peptidase, beta-lactamase class C family</fullName>
    </submittedName>
</protein>
<dbReference type="Pfam" id="PF00144">
    <property type="entry name" value="Beta-lactamase"/>
    <property type="match status" value="1"/>
</dbReference>
<dbReference type="Proteomes" id="UP000199558">
    <property type="component" value="Unassembled WGS sequence"/>
</dbReference>